<keyword evidence="7 9" id="KW-0472">Membrane</keyword>
<geneLocation type="chloroplast" evidence="10"/>
<feature type="transmembrane region" description="Helical" evidence="9">
    <location>
        <begin position="189"/>
        <end position="214"/>
    </location>
</feature>
<keyword evidence="3 9" id="KW-0812">Transmembrane</keyword>
<dbReference type="PANTHER" id="PTHR33650:SF2">
    <property type="entry name" value="CHLOROPLAST ENVELOPE MEMBRANE PROTEIN"/>
    <property type="match status" value="1"/>
</dbReference>
<evidence type="ECO:0000256" key="5">
    <source>
        <dbReference type="ARBA" id="ARBA00022989"/>
    </source>
</evidence>
<evidence type="ECO:0000256" key="6">
    <source>
        <dbReference type="ARBA" id="ARBA00023065"/>
    </source>
</evidence>
<name>A0A385LWC9_CUSPE</name>
<dbReference type="InterPro" id="IPR004282">
    <property type="entry name" value="CemA"/>
</dbReference>
<organism evidence="10">
    <name type="scientific">Cuscuta pentagona</name>
    <name type="common">Five-angled dodder</name>
    <dbReference type="NCBI Taxonomy" id="112407"/>
    <lineage>
        <taxon>Eukaryota</taxon>
        <taxon>Viridiplantae</taxon>
        <taxon>Streptophyta</taxon>
        <taxon>Embryophyta</taxon>
        <taxon>Tracheophyta</taxon>
        <taxon>Spermatophyta</taxon>
        <taxon>Magnoliopsida</taxon>
        <taxon>eudicotyledons</taxon>
        <taxon>Gunneridae</taxon>
        <taxon>Pentapetalae</taxon>
        <taxon>asterids</taxon>
        <taxon>lamiids</taxon>
        <taxon>Solanales</taxon>
        <taxon>Convolvulaceae</taxon>
        <taxon>Cuscuteae</taxon>
        <taxon>Cuscuta</taxon>
        <taxon>Cuscuta subgen. Grammica</taxon>
        <taxon>Cuscuta sect. Cleistogrammica</taxon>
    </lineage>
</organism>
<dbReference type="PANTHER" id="PTHR33650">
    <property type="entry name" value="CHLOROPLAST ENVELOPE MEMBRANE PROTEIN-RELATED"/>
    <property type="match status" value="1"/>
</dbReference>
<protein>
    <submittedName>
        <fullName evidence="10">CemA</fullName>
    </submittedName>
</protein>
<keyword evidence="2" id="KW-0813">Transport</keyword>
<evidence type="ECO:0000256" key="9">
    <source>
        <dbReference type="SAM" id="Phobius"/>
    </source>
</evidence>
<keyword evidence="10" id="KW-0150">Chloroplast</keyword>
<comment type="similarity">
    <text evidence="8">Belongs to the CemA family.</text>
</comment>
<dbReference type="AlphaFoldDB" id="A0A385LWC9"/>
<feature type="transmembrane region" description="Helical" evidence="9">
    <location>
        <begin position="143"/>
        <end position="163"/>
    </location>
</feature>
<dbReference type="EMBL" id="MH121054">
    <property type="protein sequence ID" value="AYA51700.1"/>
    <property type="molecule type" value="Genomic_DNA"/>
</dbReference>
<evidence type="ECO:0000256" key="2">
    <source>
        <dbReference type="ARBA" id="ARBA00022448"/>
    </source>
</evidence>
<dbReference type="Pfam" id="PF03040">
    <property type="entry name" value="CemA"/>
    <property type="match status" value="1"/>
</dbReference>
<keyword evidence="4" id="KW-0375">Hydrogen ion transport</keyword>
<reference evidence="10" key="1">
    <citation type="journal article" date="2018" name="Mitochondrial DNA Part B Resour">
        <title>The complete chloroplast genome of Cuscuta pentagona Engelm.</title>
        <authorList>
            <person name="Park I."/>
            <person name="Yang S."/>
            <person name="Kim W.J."/>
            <person name="Noh P."/>
            <person name="Lee H.O."/>
            <person name="Moon B.C."/>
        </authorList>
    </citation>
    <scope>NUCLEOTIDE SEQUENCE</scope>
</reference>
<proteinExistence type="inferred from homology"/>
<keyword evidence="5 9" id="KW-1133">Transmembrane helix</keyword>
<evidence type="ECO:0000256" key="7">
    <source>
        <dbReference type="ARBA" id="ARBA00023136"/>
    </source>
</evidence>
<comment type="subcellular location">
    <subcellularLocation>
        <location evidence="1">Membrane</location>
        <topology evidence="1">Multi-pass membrane protein</topology>
    </subcellularLocation>
</comment>
<dbReference type="GO" id="GO:0016020">
    <property type="term" value="C:membrane"/>
    <property type="evidence" value="ECO:0007669"/>
    <property type="project" value="UniProtKB-SubCell"/>
</dbReference>
<dbReference type="GO" id="GO:1902600">
    <property type="term" value="P:proton transmembrane transport"/>
    <property type="evidence" value="ECO:0007669"/>
    <property type="project" value="UniProtKB-KW"/>
</dbReference>
<keyword evidence="6" id="KW-0406">Ion transport</keyword>
<gene>
    <name evidence="10" type="primary">cemA</name>
</gene>
<feature type="transmembrane region" description="Helical" evidence="9">
    <location>
        <begin position="7"/>
        <end position="27"/>
    </location>
</feature>
<evidence type="ECO:0000313" key="10">
    <source>
        <dbReference type="EMBL" id="AYA51700.1"/>
    </source>
</evidence>
<evidence type="ECO:0000256" key="4">
    <source>
        <dbReference type="ARBA" id="ARBA00022781"/>
    </source>
</evidence>
<evidence type="ECO:0000256" key="1">
    <source>
        <dbReference type="ARBA" id="ARBA00004141"/>
    </source>
</evidence>
<feature type="transmembrane region" description="Helical" evidence="9">
    <location>
        <begin position="103"/>
        <end position="123"/>
    </location>
</feature>
<sequence length="232" mass="27560">MTKKNIFTPLLYLSFLVFLPWGIYLALNHCMGSWLTHWWNNRQSELFVNMIQENNILEKFLEVEDFLFLNEVIQNDFPTDPSKFNKRIYEEALQLINIQNENFIQIIFHLFTNIICFIILNGFATWRNENPLSILNSWLQKFLFNLSDTVKVFFLLLFTDFFFGYHSTRGWEFTIGFLYDSFGFGHNDQIISCLVCIIPVSLDIGFKYFLFLYLNRVSPSLLIIYNSIGEVI</sequence>
<keyword evidence="10" id="KW-0934">Plastid</keyword>
<evidence type="ECO:0000256" key="8">
    <source>
        <dbReference type="ARBA" id="ARBA00043980"/>
    </source>
</evidence>
<dbReference type="RefSeq" id="YP_009532299.1">
    <property type="nucleotide sequence ID" value="NC_039759.1"/>
</dbReference>
<dbReference type="GeneID" id="38333607"/>
<accession>A0A385LWC9</accession>
<evidence type="ECO:0000256" key="3">
    <source>
        <dbReference type="ARBA" id="ARBA00022692"/>
    </source>
</evidence>